<feature type="transmembrane region" description="Helical" evidence="11">
    <location>
        <begin position="16"/>
        <end position="36"/>
    </location>
</feature>
<accession>A0ABU0HJC1</accession>
<evidence type="ECO:0000256" key="8">
    <source>
        <dbReference type="ARBA" id="ARBA00022989"/>
    </source>
</evidence>
<evidence type="ECO:0000256" key="3">
    <source>
        <dbReference type="ARBA" id="ARBA00022448"/>
    </source>
</evidence>
<keyword evidence="8 11" id="KW-1133">Transmembrane helix</keyword>
<organism evidence="13 14">
    <name type="scientific">Methylobacterium persicinum</name>
    <dbReference type="NCBI Taxonomy" id="374426"/>
    <lineage>
        <taxon>Bacteria</taxon>
        <taxon>Pseudomonadati</taxon>
        <taxon>Pseudomonadota</taxon>
        <taxon>Alphaproteobacteria</taxon>
        <taxon>Hyphomicrobiales</taxon>
        <taxon>Methylobacteriaceae</taxon>
        <taxon>Methylobacterium</taxon>
    </lineage>
</organism>
<evidence type="ECO:0000256" key="6">
    <source>
        <dbReference type="ARBA" id="ARBA00022692"/>
    </source>
</evidence>
<reference evidence="13 14" key="1">
    <citation type="submission" date="2023-07" db="EMBL/GenBank/DDBJ databases">
        <title>Genomic Encyclopedia of Type Strains, Phase IV (KMG-IV): sequencing the most valuable type-strain genomes for metagenomic binning, comparative biology and taxonomic classification.</title>
        <authorList>
            <person name="Goeker M."/>
        </authorList>
    </citation>
    <scope>NUCLEOTIDE SEQUENCE [LARGE SCALE GENOMIC DNA]</scope>
    <source>
        <strain evidence="13 14">DSM 19562</strain>
    </source>
</reference>
<dbReference type="Gene3D" id="1.10.40.60">
    <property type="entry name" value="EpsJ-like"/>
    <property type="match status" value="1"/>
</dbReference>
<evidence type="ECO:0000313" key="14">
    <source>
        <dbReference type="Proteomes" id="UP001236369"/>
    </source>
</evidence>
<evidence type="ECO:0000256" key="4">
    <source>
        <dbReference type="ARBA" id="ARBA00022475"/>
    </source>
</evidence>
<evidence type="ECO:0000256" key="9">
    <source>
        <dbReference type="ARBA" id="ARBA00023136"/>
    </source>
</evidence>
<keyword evidence="6 11" id="KW-0812">Transmembrane</keyword>
<evidence type="ECO:0000256" key="7">
    <source>
        <dbReference type="ARBA" id="ARBA00022927"/>
    </source>
</evidence>
<evidence type="ECO:0000313" key="13">
    <source>
        <dbReference type="EMBL" id="MDQ0441584.1"/>
    </source>
</evidence>
<keyword evidence="4" id="KW-1003">Cell membrane</keyword>
<evidence type="ECO:0000256" key="2">
    <source>
        <dbReference type="ARBA" id="ARBA00007246"/>
    </source>
</evidence>
<dbReference type="InterPro" id="IPR005628">
    <property type="entry name" value="GspK"/>
</dbReference>
<keyword evidence="14" id="KW-1185">Reference proteome</keyword>
<dbReference type="PANTHER" id="PTHR38831">
    <property type="entry name" value="TYPE II SECRETION SYSTEM PROTEIN K"/>
    <property type="match status" value="1"/>
</dbReference>
<proteinExistence type="inferred from homology"/>
<protein>
    <submittedName>
        <fullName evidence="13">General secretion pathway protein K</fullName>
    </submittedName>
</protein>
<keyword evidence="5" id="KW-0997">Cell inner membrane</keyword>
<dbReference type="PANTHER" id="PTHR38831:SF2">
    <property type="entry name" value="TYPE II SECRETION SYSTEM PROTEIN K"/>
    <property type="match status" value="1"/>
</dbReference>
<comment type="similarity">
    <text evidence="2">Belongs to the GSP K family.</text>
</comment>
<evidence type="ECO:0000259" key="12">
    <source>
        <dbReference type="Pfam" id="PF21687"/>
    </source>
</evidence>
<evidence type="ECO:0000256" key="11">
    <source>
        <dbReference type="SAM" id="Phobius"/>
    </source>
</evidence>
<evidence type="ECO:0000256" key="1">
    <source>
        <dbReference type="ARBA" id="ARBA00004533"/>
    </source>
</evidence>
<dbReference type="InterPro" id="IPR049031">
    <property type="entry name" value="T2SSK_SAM-like_1st"/>
</dbReference>
<feature type="region of interest" description="Disordered" evidence="10">
    <location>
        <begin position="147"/>
        <end position="168"/>
    </location>
</feature>
<dbReference type="InterPro" id="IPR038072">
    <property type="entry name" value="GspK_central_sf"/>
</dbReference>
<dbReference type="SUPFAM" id="SSF158544">
    <property type="entry name" value="GspK insert domain-like"/>
    <property type="match status" value="1"/>
</dbReference>
<gene>
    <name evidence="13" type="ORF">QO016_001067</name>
</gene>
<evidence type="ECO:0000256" key="5">
    <source>
        <dbReference type="ARBA" id="ARBA00022519"/>
    </source>
</evidence>
<dbReference type="Proteomes" id="UP001236369">
    <property type="component" value="Unassembled WGS sequence"/>
</dbReference>
<dbReference type="Pfam" id="PF21687">
    <property type="entry name" value="T2SSK_1st"/>
    <property type="match status" value="1"/>
</dbReference>
<evidence type="ECO:0000256" key="10">
    <source>
        <dbReference type="SAM" id="MobiDB-lite"/>
    </source>
</evidence>
<comment type="subcellular location">
    <subcellularLocation>
        <location evidence="1">Cell inner membrane</location>
    </subcellularLocation>
</comment>
<dbReference type="RefSeq" id="WP_238250162.1">
    <property type="nucleotide sequence ID" value="NZ_BPQX01000037.1"/>
</dbReference>
<keyword evidence="9 11" id="KW-0472">Membrane</keyword>
<keyword evidence="7" id="KW-0653">Protein transport</keyword>
<comment type="caution">
    <text evidence="13">The sequence shown here is derived from an EMBL/GenBank/DDBJ whole genome shotgun (WGS) entry which is preliminary data.</text>
</comment>
<dbReference type="EMBL" id="JAUSVV010000002">
    <property type="protein sequence ID" value="MDQ0441584.1"/>
    <property type="molecule type" value="Genomic_DNA"/>
</dbReference>
<feature type="domain" description="T2SS protein K first SAM-like" evidence="12">
    <location>
        <begin position="125"/>
        <end position="202"/>
    </location>
</feature>
<name>A0ABU0HJC1_9HYPH</name>
<sequence length="300" mass="31198">MKGDPRLGRAGGEDGFILPAVVAILLVVAAAGAAAVKALQTRSTTTAERATNLRLQGIADGTARFVALSLVGQYDKRMEGLGLPEDGTPITCPLPGGGAIALAVQDQAGLIDLNSSPRPFMADAFRILGVPDHEAATLAAEIVDARDENNEPEPNGAEAPQYRARGIPFGPRNAPFDTVDEIETLPSMTEAIAGRLRPFVTVHNPNGGIDASVTPGNVFAGNVLSHDLNRRTTPSPHQAYAITATAFGPRGARAGRNAILAINTPHTGTGLLSWRYATDLSPNGVLHPACQTLVTVLGMP</sequence>
<keyword evidence="3" id="KW-0813">Transport</keyword>